<dbReference type="Proteomes" id="UP001595075">
    <property type="component" value="Unassembled WGS sequence"/>
</dbReference>
<name>A0ABR4C150_9HELO</name>
<comment type="caution">
    <text evidence="2">The sequence shown here is derived from an EMBL/GenBank/DDBJ whole genome shotgun (WGS) entry which is preliminary data.</text>
</comment>
<gene>
    <name evidence="2" type="ORF">VTL71DRAFT_5463</name>
</gene>
<keyword evidence="3" id="KW-1185">Reference proteome</keyword>
<evidence type="ECO:0000256" key="1">
    <source>
        <dbReference type="SAM" id="MobiDB-lite"/>
    </source>
</evidence>
<dbReference type="InterPro" id="IPR038883">
    <property type="entry name" value="AN11006-like"/>
</dbReference>
<dbReference type="PANTHER" id="PTHR42085">
    <property type="entry name" value="F-BOX DOMAIN-CONTAINING PROTEIN"/>
    <property type="match status" value="1"/>
</dbReference>
<evidence type="ECO:0000313" key="2">
    <source>
        <dbReference type="EMBL" id="KAL2063658.1"/>
    </source>
</evidence>
<dbReference type="EMBL" id="JAZHXI010000015">
    <property type="protein sequence ID" value="KAL2063658.1"/>
    <property type="molecule type" value="Genomic_DNA"/>
</dbReference>
<protein>
    <submittedName>
        <fullName evidence="2">Uncharacterized protein</fullName>
    </submittedName>
</protein>
<feature type="region of interest" description="Disordered" evidence="1">
    <location>
        <begin position="477"/>
        <end position="543"/>
    </location>
</feature>
<proteinExistence type="predicted"/>
<dbReference type="PANTHER" id="PTHR42085:SF2">
    <property type="entry name" value="F-BOX DOMAIN-CONTAINING PROTEIN"/>
    <property type="match status" value="1"/>
</dbReference>
<organism evidence="2 3">
    <name type="scientific">Oculimacula yallundae</name>
    <dbReference type="NCBI Taxonomy" id="86028"/>
    <lineage>
        <taxon>Eukaryota</taxon>
        <taxon>Fungi</taxon>
        <taxon>Dikarya</taxon>
        <taxon>Ascomycota</taxon>
        <taxon>Pezizomycotina</taxon>
        <taxon>Leotiomycetes</taxon>
        <taxon>Helotiales</taxon>
        <taxon>Ploettnerulaceae</taxon>
        <taxon>Oculimacula</taxon>
    </lineage>
</organism>
<accession>A0ABR4C150</accession>
<reference evidence="2 3" key="1">
    <citation type="journal article" date="2024" name="Commun. Biol.">
        <title>Comparative genomic analysis of thermophilic fungi reveals convergent evolutionary adaptations and gene losses.</title>
        <authorList>
            <person name="Steindorff A.S."/>
            <person name="Aguilar-Pontes M.V."/>
            <person name="Robinson A.J."/>
            <person name="Andreopoulos B."/>
            <person name="LaButti K."/>
            <person name="Kuo A."/>
            <person name="Mondo S."/>
            <person name="Riley R."/>
            <person name="Otillar R."/>
            <person name="Haridas S."/>
            <person name="Lipzen A."/>
            <person name="Grimwood J."/>
            <person name="Schmutz J."/>
            <person name="Clum A."/>
            <person name="Reid I.D."/>
            <person name="Moisan M.C."/>
            <person name="Butler G."/>
            <person name="Nguyen T.T.M."/>
            <person name="Dewar K."/>
            <person name="Conant G."/>
            <person name="Drula E."/>
            <person name="Henrissat B."/>
            <person name="Hansel C."/>
            <person name="Singer S."/>
            <person name="Hutchinson M.I."/>
            <person name="de Vries R.P."/>
            <person name="Natvig D.O."/>
            <person name="Powell A.J."/>
            <person name="Tsang A."/>
            <person name="Grigoriev I.V."/>
        </authorList>
    </citation>
    <scope>NUCLEOTIDE SEQUENCE [LARGE SCALE GENOMIC DNA]</scope>
    <source>
        <strain evidence="2 3">CBS 494.80</strain>
    </source>
</reference>
<evidence type="ECO:0000313" key="3">
    <source>
        <dbReference type="Proteomes" id="UP001595075"/>
    </source>
</evidence>
<sequence>MSSKEGYSVVVSKRAVQYKKKHTPLQFLKLPREIRDMIYKHCFVRPVGIAPGLNYGRRKIPIKERVSVGAWEKFSKYKCHWDGRRQFLPIGNYDSMTPVDGQLERMLVHWTSIPTQAQQQIISMGARHLPHTQMHVSTKIDHVVNKRHDGSFEIINSQWQIVAGLTGIGLLGTNQQVHNEACQVLYGGNTFVIDTAFVHSESTLEIDSHFYPGFPNQNGSPVTALQNDRRVQKMLGKGRHNEFARHDPLLVFLRRIGPYCASLIRSIKVNGQFKTAVSISLADVSWADLKRYHEKLPFTDILKIYTHVLGVSCINLRTLTLDRSVGGKFDYSMPWIWAGDDERPEGERISEIVEMFVKRLPTLQRLQLGNFTRSWEDVEDTEEDAHEDSEESSEDVSNDPWREAVKWSTFVKDREVERLFGRGSKTNASEKSNRQVPQDRVFTLPPAIVLEDIQEALPSVQVQLSQQAITRLGQNPLIRVKQFPKPSNKTSEPEKQHKIPGQNVNNNQKSKKNRMQAPAKVHSASQNPFALLMADDNQEDNED</sequence>
<feature type="compositionally biased region" description="Acidic residues" evidence="1">
    <location>
        <begin position="377"/>
        <end position="397"/>
    </location>
</feature>
<feature type="region of interest" description="Disordered" evidence="1">
    <location>
        <begin position="376"/>
        <end position="399"/>
    </location>
</feature>